<sequence length="2078" mass="230973">MPLFGKIVVIKRNGADGIHFPLTASSCLFGRKTECDIRIQLPQVSKEHCKIEVNENKEAILTNLSNVNPTQLNSSSFQQPVHLKHGDILTIVDRSFRFEYPPQSTPRKRCSRSPKSETLQVLHVQQVAEVESLLTETARSKGPRGSDDSKCEGQNAGENKQSTEENITRPKSAKKPATPKSAFRTPTSVKKENKMSPFSQIYEYLKHENAINKSQSESNIQQQTNISRCLPGQGSQIKMDAIIREDAKECKVKQNIHGLEPNQFTTEQNGLEKRFSGSHRTVVTNQKPIDLEEKNDLPLQDSAETYEQNVSRKSEVTKCIAIKLKRVSDQKAAFSPKSCTIESLGDIAQVLPPGTPIKHSTGAANEDGLTSISETAKYSASTPRSRRKGRWSHSSSSTKETNETSSISTDRSLTGQDFLLMLKQSTEIKSEIQKGVVCKSDGNELCVLAEMNKNSKQKRTSKPLTPVKSLSAEEVVKEIHDETYFASKERDSETHTPPPRKSSFQSTRRSCSQNKELRSKSVHSEMLSPGKIATKDASPSICKSHSGTQRGRPRTSRQHIEKALERDSSQEHDKSVDSNKEELAAKSCQQKLDLEDASIMPRCHRLSTKRRCSENVVLKDDEILSEMSACGLSVKIEKSGELKRSPQKRKSGNSDLSLQPLGKRKRVSFGGHLSPELFDKSLPPNSPLKRGAIPARLSLPFGNSPRAVLKKAQGLKRCVIKELSEHLQKKKLSPKQPPARRSPAASPPARRSPAASPGLENTSSKLSASTPSNASFTRGRFSVSHISTPSPTSEEQGSIEEKINVTRQSARFTAKRTPGKRRSGAVAAVHAKRRSGASDANLLVAKSWAEVVKLGVARPQVRTAKKYVQKRRRAKKLQLPKTPERKVKGHFSTGHADSPATIMIGRAHTTTVKMDYGQAPKVVKNSALKLCMDINESFTGVPEMFKTPVNGDQKSPSLTSGQKTDLSPMYTAIEVSELLTPEESGEMAVSPLNISSSAKQKQVNQEAVSHFLKRQKSSDSDVSIDSDKDEAVMKKKMGTKPLIIAEKKINEVTLGARSQMNTPKQETEPLETLSGVKQCMKTPEEKTEPAETLSGVKRSLRTPKQKAEPVDALSGVRRLMRTPKQKAEPVDALSGVKRLMRTPKQKAEPVDALSGVKRLMRTPKQKTQPVDALSGVKRLMRTPKQKMEPVVDDVAFKRLFETPEQRKQVGNNICGVSVTKATAKVKCQPVEDMKRISCMMKTPKEIVRPIEDMFGISRLLRTPREKYLPVDDFVGLQKLLAEPKQKCSDSELDYVGVKEMFDTPEEKVQSTEVMDLSQKEVFPCTDSRNEHAEEKSSLCNSSEKVILSLRKRTGGQENLEMLKSIVPAKRNRRVKTEHNKQCSTDEPCSKERPRRQRRNTRRAEMAKCTQRDEDDFTKNLTEAVPMEELENKKAKIKVTEKKGKALKGNSRKQLAEAEVVKMDYNTVGNIQEIKRTSNETAVKTQAPLEETEAGNKDAGTDESCKSDYLLSENANEVPLNVYHLQANTNPVKESNPRCRNNRGKKGVIMPKEDEFSKNVNGKEASQTKDLNTKNINDQDFIIAQTPGTCSLDSLSGSRKEHAAQVAFNGTNYLNESHCGFKREISSEEIIPQMKSDIESQKTATKKSSRAEKTSKTKKDQKDSTTAVVQIVEEESAVLRCRRSTRGSNKEQETPKTNENEILENNPTESKENILRRGRRKEVQFQLKESSSVSLGGKHAGPEDNNKEANHEDGQNEASKKIPAQANGRRGRRKQVNLVLQAATSSSVTGKSILLEDPSKDETVKKDENTTLEAATSSLKQNSLRSWKREVVFTSQMANSTSLRRKHDLSEGNDKEETLQKDQNTVLENTASHTKISASTRGRRKKSHLAEQATSSSSLRGKHGLTKNDKNEIADEGHGAGLEMSAASTEEIPSRRGRRKKVAFVPQETRSTSLQAKCVLPTNGVIEEILKDQNIALENTTTRTRANSARGERIKKSDLTQQATRSAPLGRKRHLPEDERAAKQVKSGENSESRTLRGRRNKTQEGNDKDIVTPVRCLYDGVQAGHRLILQFWLPKRKG</sequence>
<feature type="region of interest" description="Disordered" evidence="7">
    <location>
        <begin position="726"/>
        <end position="825"/>
    </location>
</feature>
<dbReference type="eggNOG" id="ENOG502QRVV">
    <property type="taxonomic scope" value="Eukaryota"/>
</dbReference>
<feature type="compositionally biased region" description="Basic and acidic residues" evidence="7">
    <location>
        <begin position="1847"/>
        <end position="1859"/>
    </location>
</feature>
<protein>
    <submittedName>
        <fullName evidence="9">Antigen KI-67 isoform A</fullName>
    </submittedName>
</protein>
<feature type="region of interest" description="Disordered" evidence="7">
    <location>
        <begin position="1478"/>
        <end position="1503"/>
    </location>
</feature>
<feature type="compositionally biased region" description="Basic and acidic residues" evidence="7">
    <location>
        <begin position="1739"/>
        <end position="1759"/>
    </location>
</feature>
<feature type="compositionally biased region" description="Low complexity" evidence="7">
    <location>
        <begin position="739"/>
        <end position="757"/>
    </location>
</feature>
<reference evidence="9 10" key="1">
    <citation type="journal article" date="2012" name="Genome Biol.">
        <title>Sequencing three crocodilian genomes to illuminate the evolution of archosaurs and amniotes.</title>
        <authorList>
            <person name="St John J.A."/>
            <person name="Braun E.L."/>
            <person name="Isberg S.R."/>
            <person name="Miles L.G."/>
            <person name="Chong A.Y."/>
            <person name="Gongora J."/>
            <person name="Dalzell P."/>
            <person name="Moran C."/>
            <person name="Bed'hom B."/>
            <person name="Abzhanov A."/>
            <person name="Burgess S.C."/>
            <person name="Cooksey A.M."/>
            <person name="Castoe T.A."/>
            <person name="Crawford N.G."/>
            <person name="Densmore L.D."/>
            <person name="Drew J.C."/>
            <person name="Edwards S.V."/>
            <person name="Faircloth B.C."/>
            <person name="Fujita M.K."/>
            <person name="Greenwold M.J."/>
            <person name="Hoffmann F.G."/>
            <person name="Howard J.M."/>
            <person name="Iguchi T."/>
            <person name="Janes D.E."/>
            <person name="Khan S.Y."/>
            <person name="Kohno S."/>
            <person name="de Koning A.J."/>
            <person name="Lance S.L."/>
            <person name="McCarthy F.M."/>
            <person name="McCormack J.E."/>
            <person name="Merchant M.E."/>
            <person name="Peterson D.G."/>
            <person name="Pollock D.D."/>
            <person name="Pourmand N."/>
            <person name="Raney B.J."/>
            <person name="Roessler K.A."/>
            <person name="Sanford J.R."/>
            <person name="Sawyer R.H."/>
            <person name="Schmidt C.J."/>
            <person name="Triplett E.W."/>
            <person name="Tuberville T.D."/>
            <person name="Venegas-Anaya M."/>
            <person name="Howard J.T."/>
            <person name="Jarvis E.D."/>
            <person name="Guillette L.J.Jr."/>
            <person name="Glenn T.C."/>
            <person name="Green R.E."/>
            <person name="Ray D.A."/>
        </authorList>
    </citation>
    <scope>NUCLEOTIDE SEQUENCE [LARGE SCALE GENOMIC DNA]</scope>
    <source>
        <strain evidence="9">KSC_2009_1</strain>
    </source>
</reference>
<feature type="compositionally biased region" description="Basic and acidic residues" evidence="7">
    <location>
        <begin position="1648"/>
        <end position="1662"/>
    </location>
</feature>
<feature type="compositionally biased region" description="Polar residues" evidence="7">
    <location>
        <begin position="784"/>
        <end position="796"/>
    </location>
</feature>
<dbReference type="PROSITE" id="PS50006">
    <property type="entry name" value="FHA_DOMAIN"/>
    <property type="match status" value="1"/>
</dbReference>
<keyword evidence="10" id="KW-1185">Reference proteome</keyword>
<dbReference type="SMART" id="SM01295">
    <property type="entry name" value="K167R"/>
    <property type="match status" value="1"/>
</dbReference>
<comment type="caution">
    <text evidence="9">The sequence shown here is derived from an EMBL/GenBank/DDBJ whole genome shotgun (WGS) entry which is preliminary data.</text>
</comment>
<dbReference type="Gene3D" id="2.60.200.20">
    <property type="match status" value="1"/>
</dbReference>
<name>A0A151P4C7_ALLMI</name>
<keyword evidence="4" id="KW-0832">Ubl conjugation</keyword>
<keyword evidence="2" id="KW-1017">Isopeptide bond</keyword>
<evidence type="ECO:0000256" key="5">
    <source>
        <dbReference type="ARBA" id="ARBA00023242"/>
    </source>
</evidence>
<evidence type="ECO:0000313" key="10">
    <source>
        <dbReference type="Proteomes" id="UP000050525"/>
    </source>
</evidence>
<dbReference type="PANTHER" id="PTHR21603">
    <property type="entry name" value="ANTIGEN KI-67-LIKE PROTEIN"/>
    <property type="match status" value="1"/>
</dbReference>
<feature type="compositionally biased region" description="Basic and acidic residues" evidence="7">
    <location>
        <begin position="1796"/>
        <end position="1808"/>
    </location>
</feature>
<feature type="compositionally biased region" description="Low complexity" evidence="7">
    <location>
        <begin position="392"/>
        <end position="409"/>
    </location>
</feature>
<dbReference type="SUPFAM" id="SSF49879">
    <property type="entry name" value="SMAD/FHA domain"/>
    <property type="match status" value="1"/>
</dbReference>
<keyword evidence="3" id="KW-0597">Phosphoprotein</keyword>
<dbReference type="Pfam" id="PF00498">
    <property type="entry name" value="FHA"/>
    <property type="match status" value="1"/>
</dbReference>
<comment type="subcellular location">
    <subcellularLocation>
        <location evidence="1">Nucleus</location>
    </subcellularLocation>
</comment>
<dbReference type="PANTHER" id="PTHR21603:SF17">
    <property type="entry name" value="PROLIFERATION MARKER PROTEIN KI-67"/>
    <property type="match status" value="1"/>
</dbReference>
<evidence type="ECO:0000256" key="2">
    <source>
        <dbReference type="ARBA" id="ARBA00022499"/>
    </source>
</evidence>
<feature type="compositionally biased region" description="Basic and acidic residues" evidence="7">
    <location>
        <begin position="1493"/>
        <end position="1503"/>
    </location>
</feature>
<evidence type="ECO:0000256" key="3">
    <source>
        <dbReference type="ARBA" id="ARBA00022553"/>
    </source>
</evidence>
<dbReference type="Proteomes" id="UP000050525">
    <property type="component" value="Unassembled WGS sequence"/>
</dbReference>
<feature type="region of interest" description="Disordered" evidence="7">
    <location>
        <begin position="1368"/>
        <end position="1409"/>
    </location>
</feature>
<dbReference type="Pfam" id="PF15276">
    <property type="entry name" value="PP1_bind"/>
    <property type="match status" value="1"/>
</dbReference>
<dbReference type="GO" id="GO:0005634">
    <property type="term" value="C:nucleus"/>
    <property type="evidence" value="ECO:0007669"/>
    <property type="project" value="UniProtKB-SubCell"/>
</dbReference>
<evidence type="ECO:0000256" key="7">
    <source>
        <dbReference type="SAM" id="MobiDB-lite"/>
    </source>
</evidence>
<feature type="compositionally biased region" description="Polar residues" evidence="7">
    <location>
        <begin position="368"/>
        <end position="383"/>
    </location>
</feature>
<evidence type="ECO:0000313" key="9">
    <source>
        <dbReference type="EMBL" id="KYO43912.1"/>
    </source>
</evidence>
<dbReference type="GO" id="GO:0007088">
    <property type="term" value="P:regulation of mitotic nuclear division"/>
    <property type="evidence" value="ECO:0007669"/>
    <property type="project" value="TreeGrafter"/>
</dbReference>
<feature type="compositionally biased region" description="Polar residues" evidence="7">
    <location>
        <begin position="759"/>
        <end position="776"/>
    </location>
</feature>
<feature type="compositionally biased region" description="Basic and acidic residues" evidence="7">
    <location>
        <begin position="1687"/>
        <end position="1698"/>
    </location>
</feature>
<feature type="region of interest" description="Disordered" evidence="7">
    <location>
        <begin position="1679"/>
        <end position="1808"/>
    </location>
</feature>
<dbReference type="GO" id="GO:0051983">
    <property type="term" value="P:regulation of chromosome segregation"/>
    <property type="evidence" value="ECO:0007669"/>
    <property type="project" value="TreeGrafter"/>
</dbReference>
<feature type="domain" description="FHA" evidence="8">
    <location>
        <begin position="27"/>
        <end position="77"/>
    </location>
</feature>
<dbReference type="CDD" id="cd22673">
    <property type="entry name" value="FHA_Ki67"/>
    <property type="match status" value="1"/>
</dbReference>
<dbReference type="SMART" id="SM00240">
    <property type="entry name" value="FHA"/>
    <property type="match status" value="1"/>
</dbReference>
<feature type="compositionally biased region" description="Basic and acidic residues" evidence="7">
    <location>
        <begin position="1905"/>
        <end position="1917"/>
    </location>
</feature>
<evidence type="ECO:0000256" key="1">
    <source>
        <dbReference type="ARBA" id="ARBA00004123"/>
    </source>
</evidence>
<evidence type="ECO:0000256" key="6">
    <source>
        <dbReference type="ARBA" id="ARBA00023306"/>
    </source>
</evidence>
<evidence type="ECO:0000259" key="8">
    <source>
        <dbReference type="PROSITE" id="PS50006"/>
    </source>
</evidence>
<feature type="compositionally biased region" description="Polar residues" evidence="7">
    <location>
        <begin position="1860"/>
        <end position="1879"/>
    </location>
</feature>
<dbReference type="InterPro" id="IPR000253">
    <property type="entry name" value="FHA_dom"/>
</dbReference>
<proteinExistence type="predicted"/>
<feature type="compositionally biased region" description="Basic and acidic residues" evidence="7">
    <location>
        <begin position="483"/>
        <end position="494"/>
    </location>
</feature>
<feature type="region of interest" description="Disordered" evidence="7">
    <location>
        <begin position="355"/>
        <end position="410"/>
    </location>
</feature>
<feature type="region of interest" description="Disordered" evidence="7">
    <location>
        <begin position="1980"/>
        <end position="2047"/>
    </location>
</feature>
<dbReference type="STRING" id="8496.A0A151P4C7"/>
<dbReference type="PROSITE" id="PS51257">
    <property type="entry name" value="PROKAR_LIPOPROTEIN"/>
    <property type="match status" value="1"/>
</dbReference>
<accession>A0A151P4C7</accession>
<feature type="region of interest" description="Disordered" evidence="7">
    <location>
        <begin position="1837"/>
        <end position="1917"/>
    </location>
</feature>
<dbReference type="Pfam" id="PF08065">
    <property type="entry name" value="KI67R"/>
    <property type="match status" value="2"/>
</dbReference>
<dbReference type="EMBL" id="AKHW03001049">
    <property type="protein sequence ID" value="KYO43912.1"/>
    <property type="molecule type" value="Genomic_DNA"/>
</dbReference>
<organism evidence="9 10">
    <name type="scientific">Alligator mississippiensis</name>
    <name type="common">American alligator</name>
    <dbReference type="NCBI Taxonomy" id="8496"/>
    <lineage>
        <taxon>Eukaryota</taxon>
        <taxon>Metazoa</taxon>
        <taxon>Chordata</taxon>
        <taxon>Craniata</taxon>
        <taxon>Vertebrata</taxon>
        <taxon>Euteleostomi</taxon>
        <taxon>Archelosauria</taxon>
        <taxon>Archosauria</taxon>
        <taxon>Crocodylia</taxon>
        <taxon>Alligatoridae</taxon>
        <taxon>Alligatorinae</taxon>
        <taxon>Alligator</taxon>
    </lineage>
</organism>
<gene>
    <name evidence="9" type="primary">MKI67-1</name>
    <name evidence="9" type="ORF">Y1Q_0012876</name>
</gene>
<keyword evidence="5" id="KW-0539">Nucleus</keyword>
<dbReference type="InterPro" id="IPR029334">
    <property type="entry name" value="PP1-bd"/>
</dbReference>
<feature type="region of interest" description="Disordered" evidence="7">
    <location>
        <begin position="996"/>
        <end position="1027"/>
    </location>
</feature>
<feature type="compositionally biased region" description="Polar residues" evidence="7">
    <location>
        <begin position="502"/>
        <end position="514"/>
    </location>
</feature>
<dbReference type="InterPro" id="IPR008984">
    <property type="entry name" value="SMAD_FHA_dom_sf"/>
</dbReference>
<feature type="compositionally biased region" description="Basic residues" evidence="7">
    <location>
        <begin position="813"/>
        <end position="823"/>
    </location>
</feature>
<feature type="region of interest" description="Disordered" evidence="7">
    <location>
        <begin position="483"/>
        <end position="582"/>
    </location>
</feature>
<feature type="compositionally biased region" description="Basic and acidic residues" evidence="7">
    <location>
        <begin position="558"/>
        <end position="582"/>
    </location>
</feature>
<feature type="compositionally biased region" description="Polar residues" evidence="7">
    <location>
        <begin position="996"/>
        <end position="1007"/>
    </location>
</feature>
<feature type="region of interest" description="Disordered" evidence="7">
    <location>
        <begin position="1632"/>
        <end position="1667"/>
    </location>
</feature>
<feature type="region of interest" description="Disordered" evidence="7">
    <location>
        <begin position="639"/>
        <end position="663"/>
    </location>
</feature>
<evidence type="ECO:0000256" key="4">
    <source>
        <dbReference type="ARBA" id="ARBA00022843"/>
    </source>
</evidence>
<dbReference type="GO" id="GO:0005694">
    <property type="term" value="C:chromosome"/>
    <property type="evidence" value="ECO:0007669"/>
    <property type="project" value="TreeGrafter"/>
</dbReference>
<feature type="region of interest" description="Disordered" evidence="7">
    <location>
        <begin position="135"/>
        <end position="191"/>
    </location>
</feature>
<keyword evidence="6" id="KW-0131">Cell cycle</keyword>
<dbReference type="InterPro" id="IPR012568">
    <property type="entry name" value="KI67R"/>
</dbReference>